<evidence type="ECO:0000313" key="4">
    <source>
        <dbReference type="RefSeq" id="XP_014679827.1"/>
    </source>
</evidence>
<reference evidence="4" key="1">
    <citation type="submission" date="2025-08" db="UniProtKB">
        <authorList>
            <consortium name="RefSeq"/>
        </authorList>
    </citation>
    <scope>IDENTIFICATION</scope>
</reference>
<dbReference type="Proteomes" id="UP000695022">
    <property type="component" value="Unplaced"/>
</dbReference>
<evidence type="ECO:0000313" key="3">
    <source>
        <dbReference type="Proteomes" id="UP000695022"/>
    </source>
</evidence>
<feature type="non-terminal residue" evidence="4">
    <location>
        <position position="1"/>
    </location>
</feature>
<protein>
    <submittedName>
        <fullName evidence="4">Neuron navigator 3-like</fullName>
    </submittedName>
</protein>
<dbReference type="PANTHER" id="PTHR12784">
    <property type="entry name" value="STEERIN"/>
    <property type="match status" value="1"/>
</dbReference>
<feature type="domain" description="CortBP2/NAV1-like AAA+ ATPase lid" evidence="2">
    <location>
        <begin position="32"/>
        <end position="113"/>
    </location>
</feature>
<accession>A0ABM1F5V6</accession>
<name>A0ABM1F5V6_PRICU</name>
<keyword evidence="3" id="KW-1185">Reference proteome</keyword>
<sequence length="114" mass="13236">CVVVPHRWVLCANHMEPVKGFLSRYLRRRLVEHEISTGQHSNELGRFTDWEPKVWNHLNKLLENHSSSDVTIGPRLFLSCPMEVSGAQVWFTDLWNYSVVPYLLEAVNEGLQGY</sequence>
<gene>
    <name evidence="4" type="primary">LOC106819749</name>
</gene>
<dbReference type="Pfam" id="PF25408">
    <property type="entry name" value="AAA_lid_NAV1"/>
    <property type="match status" value="1"/>
</dbReference>
<evidence type="ECO:0000259" key="2">
    <source>
        <dbReference type="Pfam" id="PF25408"/>
    </source>
</evidence>
<dbReference type="InterPro" id="IPR039041">
    <property type="entry name" value="Nav/unc-53"/>
</dbReference>
<organism evidence="3 4">
    <name type="scientific">Priapulus caudatus</name>
    <name type="common">Priapulid worm</name>
    <dbReference type="NCBI Taxonomy" id="37621"/>
    <lineage>
        <taxon>Eukaryota</taxon>
        <taxon>Metazoa</taxon>
        <taxon>Ecdysozoa</taxon>
        <taxon>Scalidophora</taxon>
        <taxon>Priapulida</taxon>
        <taxon>Priapulimorpha</taxon>
        <taxon>Priapulimorphida</taxon>
        <taxon>Priapulidae</taxon>
        <taxon>Priapulus</taxon>
    </lineage>
</organism>
<keyword evidence="1" id="KW-0175">Coiled coil</keyword>
<dbReference type="GeneID" id="106819749"/>
<proteinExistence type="predicted"/>
<dbReference type="InterPro" id="IPR057568">
    <property type="entry name" value="CortBP2_NAV1-like_AAA_lid"/>
</dbReference>
<evidence type="ECO:0000256" key="1">
    <source>
        <dbReference type="ARBA" id="ARBA00023054"/>
    </source>
</evidence>
<dbReference type="RefSeq" id="XP_014679827.1">
    <property type="nucleotide sequence ID" value="XM_014824341.1"/>
</dbReference>
<dbReference type="PANTHER" id="PTHR12784:SF28">
    <property type="entry name" value="PROTEIN SICKIE"/>
    <property type="match status" value="1"/>
</dbReference>